<dbReference type="EMBL" id="VSSQ01014584">
    <property type="protein sequence ID" value="MPM53967.1"/>
    <property type="molecule type" value="Genomic_DNA"/>
</dbReference>
<name>A0A645ALP3_9ZZZZ</name>
<comment type="caution">
    <text evidence="1">The sequence shown here is derived from an EMBL/GenBank/DDBJ whole genome shotgun (WGS) entry which is preliminary data.</text>
</comment>
<sequence>MMVVLHGNAEHLHERYRFIAEIHITVVGRHTVVSAVQADTRLVAVTVAEPLGRLHAVESPLDAARVLRLLEDIILKLDQHLRRVGDILVAQELLRVPDNVPRILVKRLAFRGDDVAEHMQHLIIAAELEKGGRHVRDRHHIRIVHLRVAVIRGVEADPFLEHLL</sequence>
<evidence type="ECO:0000313" key="1">
    <source>
        <dbReference type="EMBL" id="MPM53967.1"/>
    </source>
</evidence>
<proteinExistence type="predicted"/>
<organism evidence="1">
    <name type="scientific">bioreactor metagenome</name>
    <dbReference type="NCBI Taxonomy" id="1076179"/>
    <lineage>
        <taxon>unclassified sequences</taxon>
        <taxon>metagenomes</taxon>
        <taxon>ecological metagenomes</taxon>
    </lineage>
</organism>
<accession>A0A645ALP3</accession>
<gene>
    <name evidence="1" type="ORF">SDC9_100739</name>
</gene>
<protein>
    <submittedName>
        <fullName evidence="1">Uncharacterized protein</fullName>
    </submittedName>
</protein>
<reference evidence="1" key="1">
    <citation type="submission" date="2019-08" db="EMBL/GenBank/DDBJ databases">
        <authorList>
            <person name="Kucharzyk K."/>
            <person name="Murdoch R.W."/>
            <person name="Higgins S."/>
            <person name="Loffler F."/>
        </authorList>
    </citation>
    <scope>NUCLEOTIDE SEQUENCE</scope>
</reference>
<dbReference type="AlphaFoldDB" id="A0A645ALP3"/>